<dbReference type="EMBL" id="SNYF01000007">
    <property type="protein sequence ID" value="TDQ16657.1"/>
    <property type="molecule type" value="Genomic_DNA"/>
</dbReference>
<evidence type="ECO:0000313" key="3">
    <source>
        <dbReference type="Proteomes" id="UP000294535"/>
    </source>
</evidence>
<keyword evidence="3" id="KW-1185">Reference proteome</keyword>
<accession>A0A4R6T4K9</accession>
<proteinExistence type="predicted"/>
<protein>
    <submittedName>
        <fullName evidence="2">Uncharacterized protein</fullName>
    </submittedName>
</protein>
<name>A0A4R6T4K9_9BACT</name>
<dbReference type="AlphaFoldDB" id="A0A4R6T4K9"/>
<dbReference type="InterPro" id="IPR045749">
    <property type="entry name" value="DUF6090"/>
</dbReference>
<dbReference type="Pfam" id="PF19578">
    <property type="entry name" value="DUF6090"/>
    <property type="match status" value="1"/>
</dbReference>
<sequence>MLKLFRNLRRKLLSEKRLKNYLIYAFGEIVLVVIGILIALAINNQNLQRQRLKKEQTYLQGLKNEFQISRAKLEELIRVNQSNLDGAKQILSYCRPGLEKPTEKEFSELLYQTFASDISYNPNNSLLEEMINSGSLKDLTENELRVKLTNWLATLDDISNQENELSEQRKLIINSFSQNQYSLRTILDQSGITEQVIGVPQAKESVSNLSLLDQQFFENNLLQFILATQATEEAHYKPLLKDLEAIQQAIDLAIAE</sequence>
<evidence type="ECO:0000256" key="1">
    <source>
        <dbReference type="SAM" id="Phobius"/>
    </source>
</evidence>
<evidence type="ECO:0000313" key="2">
    <source>
        <dbReference type="EMBL" id="TDQ16657.1"/>
    </source>
</evidence>
<dbReference type="RefSeq" id="WP_133556766.1">
    <property type="nucleotide sequence ID" value="NZ_SNYF01000007.1"/>
</dbReference>
<gene>
    <name evidence="2" type="ORF">DFQ04_2779</name>
</gene>
<dbReference type="OrthoDB" id="821805at2"/>
<organism evidence="2 3">
    <name type="scientific">Algoriphagus boseongensis</name>
    <dbReference type="NCBI Taxonomy" id="1442587"/>
    <lineage>
        <taxon>Bacteria</taxon>
        <taxon>Pseudomonadati</taxon>
        <taxon>Bacteroidota</taxon>
        <taxon>Cytophagia</taxon>
        <taxon>Cytophagales</taxon>
        <taxon>Cyclobacteriaceae</taxon>
        <taxon>Algoriphagus</taxon>
    </lineage>
</organism>
<dbReference type="Proteomes" id="UP000294535">
    <property type="component" value="Unassembled WGS sequence"/>
</dbReference>
<keyword evidence="1" id="KW-1133">Transmembrane helix</keyword>
<keyword evidence="1" id="KW-0472">Membrane</keyword>
<comment type="caution">
    <text evidence="2">The sequence shown here is derived from an EMBL/GenBank/DDBJ whole genome shotgun (WGS) entry which is preliminary data.</text>
</comment>
<keyword evidence="1" id="KW-0812">Transmembrane</keyword>
<reference evidence="2 3" key="1">
    <citation type="submission" date="2019-03" db="EMBL/GenBank/DDBJ databases">
        <title>Genomic Encyclopedia of Type Strains, Phase III (KMG-III): the genomes of soil and plant-associated and newly described type strains.</title>
        <authorList>
            <person name="Whitman W."/>
        </authorList>
    </citation>
    <scope>NUCLEOTIDE SEQUENCE [LARGE SCALE GENOMIC DNA]</scope>
    <source>
        <strain evidence="2 3">CECT 8446</strain>
    </source>
</reference>
<feature type="transmembrane region" description="Helical" evidence="1">
    <location>
        <begin position="21"/>
        <end position="42"/>
    </location>
</feature>